<dbReference type="SUPFAM" id="SSF103473">
    <property type="entry name" value="MFS general substrate transporter"/>
    <property type="match status" value="1"/>
</dbReference>
<name>A0ABS3VGG0_9ACTN</name>
<gene>
    <name evidence="8" type="ORF">JQN83_28460</name>
</gene>
<feature type="transmembrane region" description="Helical" evidence="6">
    <location>
        <begin position="92"/>
        <end position="110"/>
    </location>
</feature>
<evidence type="ECO:0000313" key="9">
    <source>
        <dbReference type="Proteomes" id="UP000671399"/>
    </source>
</evidence>
<dbReference type="RefSeq" id="WP_208570238.1">
    <property type="nucleotide sequence ID" value="NZ_JAGFWR010000028.1"/>
</dbReference>
<dbReference type="Pfam" id="PF07690">
    <property type="entry name" value="MFS_1"/>
    <property type="match status" value="1"/>
</dbReference>
<dbReference type="EMBL" id="JAGFWR010000028">
    <property type="protein sequence ID" value="MBO4164716.1"/>
    <property type="molecule type" value="Genomic_DNA"/>
</dbReference>
<feature type="transmembrane region" description="Helical" evidence="6">
    <location>
        <begin position="369"/>
        <end position="388"/>
    </location>
</feature>
<accession>A0ABS3VGG0</accession>
<comment type="subcellular location">
    <subcellularLocation>
        <location evidence="1">Cell membrane</location>
        <topology evidence="1">Multi-pass membrane protein</topology>
    </subcellularLocation>
</comment>
<keyword evidence="4 6" id="KW-1133">Transmembrane helix</keyword>
<organism evidence="8 9">
    <name type="scientific">Micromonospora antibiotica</name>
    <dbReference type="NCBI Taxonomy" id="2807623"/>
    <lineage>
        <taxon>Bacteria</taxon>
        <taxon>Bacillati</taxon>
        <taxon>Actinomycetota</taxon>
        <taxon>Actinomycetes</taxon>
        <taxon>Micromonosporales</taxon>
        <taxon>Micromonosporaceae</taxon>
        <taxon>Micromonospora</taxon>
    </lineage>
</organism>
<dbReference type="InterPro" id="IPR020846">
    <property type="entry name" value="MFS_dom"/>
</dbReference>
<feature type="transmembrane region" description="Helical" evidence="6">
    <location>
        <begin position="24"/>
        <end position="51"/>
    </location>
</feature>
<feature type="transmembrane region" description="Helical" evidence="6">
    <location>
        <begin position="181"/>
        <end position="201"/>
    </location>
</feature>
<evidence type="ECO:0000256" key="6">
    <source>
        <dbReference type="SAM" id="Phobius"/>
    </source>
</evidence>
<dbReference type="Proteomes" id="UP000671399">
    <property type="component" value="Unassembled WGS sequence"/>
</dbReference>
<evidence type="ECO:0000259" key="7">
    <source>
        <dbReference type="PROSITE" id="PS50850"/>
    </source>
</evidence>
<feature type="transmembrane region" description="Helical" evidence="6">
    <location>
        <begin position="236"/>
        <end position="259"/>
    </location>
</feature>
<dbReference type="CDD" id="cd06173">
    <property type="entry name" value="MFS_MefA_like"/>
    <property type="match status" value="1"/>
</dbReference>
<evidence type="ECO:0000313" key="8">
    <source>
        <dbReference type="EMBL" id="MBO4164716.1"/>
    </source>
</evidence>
<feature type="transmembrane region" description="Helical" evidence="6">
    <location>
        <begin position="324"/>
        <end position="348"/>
    </location>
</feature>
<dbReference type="PROSITE" id="PS50850">
    <property type="entry name" value="MFS"/>
    <property type="match status" value="1"/>
</dbReference>
<dbReference type="PANTHER" id="PTHR23513:SF6">
    <property type="entry name" value="MAJOR FACILITATOR SUPERFAMILY ASSOCIATED DOMAIN-CONTAINING PROTEIN"/>
    <property type="match status" value="1"/>
</dbReference>
<proteinExistence type="predicted"/>
<keyword evidence="2" id="KW-1003">Cell membrane</keyword>
<protein>
    <submittedName>
        <fullName evidence="8">MFS transporter</fullName>
    </submittedName>
</protein>
<evidence type="ECO:0000256" key="2">
    <source>
        <dbReference type="ARBA" id="ARBA00022475"/>
    </source>
</evidence>
<dbReference type="InterPro" id="IPR036259">
    <property type="entry name" value="MFS_trans_sf"/>
</dbReference>
<feature type="domain" description="Major facilitator superfamily (MFS) profile" evidence="7">
    <location>
        <begin position="234"/>
        <end position="427"/>
    </location>
</feature>
<keyword evidence="3 6" id="KW-0812">Transmembrane</keyword>
<evidence type="ECO:0000256" key="5">
    <source>
        <dbReference type="ARBA" id="ARBA00023136"/>
    </source>
</evidence>
<sequence>MQRLPVRERRSRTGLWWQNRDFRLFWIGETVSMVGTQVTALALPLTAILVLDSSTEQVGLLRMAQLLPYLLLSLLFGALADRMPRRPLMVGANAVRLVLIGLVPILAVTGQLSLGWLYVVTAGVGVAAVMFDVCWVSYVPTIVADHTRLIEANSRIGAADAAAHIGGPGLAGVLVNILTAPIALVVNAASYAVSIAMLLQIRAREVKPERSDTPRNLRAELGEGLRWVFGNPLLRILAILGACYNFFLMFIQTVFLVYAVRELSLSTAVIGGILSSGAVGGLIGAASAQAAARRFGVGRVYVACASVSFSSWIVVPAAGGPPVVLTAVLVAVFLVSAVAMGATNVIVVSLRQTLTPDTLMARMNAVMRMLMLGVAALGGPVGGGLATVIGLRPALWVAAGASILAFVVFFPRRILHLTELPEPAATR</sequence>
<dbReference type="InterPro" id="IPR011701">
    <property type="entry name" value="MFS"/>
</dbReference>
<feature type="transmembrane region" description="Helical" evidence="6">
    <location>
        <begin position="394"/>
        <end position="411"/>
    </location>
</feature>
<feature type="transmembrane region" description="Helical" evidence="6">
    <location>
        <begin position="300"/>
        <end position="318"/>
    </location>
</feature>
<evidence type="ECO:0000256" key="1">
    <source>
        <dbReference type="ARBA" id="ARBA00004651"/>
    </source>
</evidence>
<keyword evidence="5 6" id="KW-0472">Membrane</keyword>
<feature type="transmembrane region" description="Helical" evidence="6">
    <location>
        <begin position="265"/>
        <end position="288"/>
    </location>
</feature>
<reference evidence="8 9" key="1">
    <citation type="submission" date="2021-03" db="EMBL/GenBank/DDBJ databases">
        <authorList>
            <person name="Lee D.-H."/>
        </authorList>
    </citation>
    <scope>NUCLEOTIDE SEQUENCE [LARGE SCALE GENOMIC DNA]</scope>
    <source>
        <strain evidence="8 9">MMS20-R2-23</strain>
    </source>
</reference>
<dbReference type="Gene3D" id="1.20.1250.20">
    <property type="entry name" value="MFS general substrate transporter like domains"/>
    <property type="match status" value="1"/>
</dbReference>
<keyword evidence="9" id="KW-1185">Reference proteome</keyword>
<evidence type="ECO:0000256" key="4">
    <source>
        <dbReference type="ARBA" id="ARBA00022989"/>
    </source>
</evidence>
<comment type="caution">
    <text evidence="8">The sequence shown here is derived from an EMBL/GenBank/DDBJ whole genome shotgun (WGS) entry which is preliminary data.</text>
</comment>
<dbReference type="PANTHER" id="PTHR23513">
    <property type="entry name" value="INTEGRAL MEMBRANE EFFLUX PROTEIN-RELATED"/>
    <property type="match status" value="1"/>
</dbReference>
<feature type="transmembrane region" description="Helical" evidence="6">
    <location>
        <begin position="63"/>
        <end position="80"/>
    </location>
</feature>
<evidence type="ECO:0000256" key="3">
    <source>
        <dbReference type="ARBA" id="ARBA00022692"/>
    </source>
</evidence>